<protein>
    <submittedName>
        <fullName evidence="1">Uncharacterized protein</fullName>
    </submittedName>
</protein>
<keyword evidence="2" id="KW-1185">Reference proteome</keyword>
<name>A0ABS3Y6H8_9ACTN</name>
<dbReference type="RefSeq" id="WP_209214881.1">
    <property type="nucleotide sequence ID" value="NZ_JAFFZM010000037.1"/>
</dbReference>
<proteinExistence type="predicted"/>
<organism evidence="1 2">
    <name type="scientific">Streptomyces smyrnaeus</name>
    <dbReference type="NCBI Taxonomy" id="1387713"/>
    <lineage>
        <taxon>Bacteria</taxon>
        <taxon>Bacillati</taxon>
        <taxon>Actinomycetota</taxon>
        <taxon>Actinomycetes</taxon>
        <taxon>Kitasatosporales</taxon>
        <taxon>Streptomycetaceae</taxon>
        <taxon>Streptomyces</taxon>
    </lineage>
</organism>
<dbReference type="GeneID" id="96263642"/>
<gene>
    <name evidence="1" type="ORF">JW613_34035</name>
</gene>
<evidence type="ECO:0000313" key="1">
    <source>
        <dbReference type="EMBL" id="MBO8203265.1"/>
    </source>
</evidence>
<dbReference type="Proteomes" id="UP000721954">
    <property type="component" value="Unassembled WGS sequence"/>
</dbReference>
<comment type="caution">
    <text evidence="1">The sequence shown here is derived from an EMBL/GenBank/DDBJ whole genome shotgun (WGS) entry which is preliminary data.</text>
</comment>
<accession>A0ABS3Y6H8</accession>
<dbReference type="EMBL" id="JAFFZM010000037">
    <property type="protein sequence ID" value="MBO8203265.1"/>
    <property type="molecule type" value="Genomic_DNA"/>
</dbReference>
<evidence type="ECO:0000313" key="2">
    <source>
        <dbReference type="Proteomes" id="UP000721954"/>
    </source>
</evidence>
<sequence>MKPRDLVAVLNVPKDERLDLIAEGLKLLAEHVSTLRDDLIHLQEAGRSRGAAVIDGLASEEAAKMLILWDVVRMGWTDIDAVRGQLRIFYSHLARGIYARLVEGRPADLAEVRGYAESLRHSLYLDGPNDVDWIFRNRVEADREESLYVDYVTSEGDSAWITPARLSDLKLSSWPSMVVDLALALHRFGCTSKEGLEIIAKEWEGVSLDDDTHWVKVETINKSILEKLGTAGLYSNDLTQVDVRLALEQWIFPLGGVDFSPIKVTKTELLAERERWIARQWQ</sequence>
<reference evidence="1 2" key="1">
    <citation type="submission" date="2021-02" db="EMBL/GenBank/DDBJ databases">
        <title>Streptomyces spirodelae sp. nov., isolated from duckweed.</title>
        <authorList>
            <person name="Saimee Y."/>
            <person name="Duangmal K."/>
        </authorList>
    </citation>
    <scope>NUCLEOTIDE SEQUENCE [LARGE SCALE GENOMIC DNA]</scope>
    <source>
        <strain evidence="1 2">DSM 42105</strain>
    </source>
</reference>